<feature type="compositionally biased region" description="Basic and acidic residues" evidence="1">
    <location>
        <begin position="66"/>
        <end position="77"/>
    </location>
</feature>
<dbReference type="Pfam" id="PF22980">
    <property type="entry name" value="Myb_DNA-bind_8"/>
    <property type="match status" value="1"/>
</dbReference>
<feature type="region of interest" description="Disordered" evidence="1">
    <location>
        <begin position="56"/>
        <end position="155"/>
    </location>
</feature>
<dbReference type="VEuPathDB" id="FungiDB:F4678DRAFT_470087"/>
<name>A0A9W8N7R6_9PEZI</name>
<feature type="compositionally biased region" description="Basic and acidic residues" evidence="1">
    <location>
        <begin position="101"/>
        <end position="119"/>
    </location>
</feature>
<sequence length="251" mass="27618">MPPVLDTDSQFRFLISCIRHSSAGKVDFEEVRKECDIISKGAAAKRYERLMKAHGIAPGGGAANGVKKEAKDAEAPKKPKGRANKKRKLQEVDDNETDCDEPIKEEGIKGEFKHEDAIVKPEYLNDYPPSATPFHHLPSQSESTSSSSNLQTDDNDDDEVLFVSATEKQLMPDLPTHLSDYRHHSYAHPSTSATPGVLPIEHAANMTFSQNPAALPSPPAEAMAMMRPSSSFAYGYTPANWVFPHESHGYL</sequence>
<comment type="caution">
    <text evidence="3">The sequence shown here is derived from an EMBL/GenBank/DDBJ whole genome shotgun (WGS) entry which is preliminary data.</text>
</comment>
<dbReference type="Proteomes" id="UP001148614">
    <property type="component" value="Unassembled WGS sequence"/>
</dbReference>
<evidence type="ECO:0000313" key="3">
    <source>
        <dbReference type="EMBL" id="KAJ3561380.1"/>
    </source>
</evidence>
<accession>A0A9W8N7R6</accession>
<proteinExistence type="predicted"/>
<organism evidence="3 4">
    <name type="scientific">Xylaria arbuscula</name>
    <dbReference type="NCBI Taxonomy" id="114810"/>
    <lineage>
        <taxon>Eukaryota</taxon>
        <taxon>Fungi</taxon>
        <taxon>Dikarya</taxon>
        <taxon>Ascomycota</taxon>
        <taxon>Pezizomycotina</taxon>
        <taxon>Sordariomycetes</taxon>
        <taxon>Xylariomycetidae</taxon>
        <taxon>Xylariales</taxon>
        <taxon>Xylariaceae</taxon>
        <taxon>Xylaria</taxon>
    </lineage>
</organism>
<keyword evidence="4" id="KW-1185">Reference proteome</keyword>
<feature type="domain" description="Myb-like DNA-binding" evidence="2">
    <location>
        <begin position="8"/>
        <end position="55"/>
    </location>
</feature>
<dbReference type="AlphaFoldDB" id="A0A9W8N7R6"/>
<evidence type="ECO:0000256" key="1">
    <source>
        <dbReference type="SAM" id="MobiDB-lite"/>
    </source>
</evidence>
<feature type="compositionally biased region" description="Basic residues" evidence="1">
    <location>
        <begin position="78"/>
        <end position="88"/>
    </location>
</feature>
<evidence type="ECO:0000313" key="4">
    <source>
        <dbReference type="Proteomes" id="UP001148614"/>
    </source>
</evidence>
<evidence type="ECO:0000259" key="2">
    <source>
        <dbReference type="Pfam" id="PF22980"/>
    </source>
</evidence>
<dbReference type="OrthoDB" id="5353914at2759"/>
<protein>
    <recommendedName>
        <fullName evidence="2">Myb-like DNA-binding domain-containing protein</fullName>
    </recommendedName>
</protein>
<dbReference type="EMBL" id="JANPWZ010002083">
    <property type="protein sequence ID" value="KAJ3561380.1"/>
    <property type="molecule type" value="Genomic_DNA"/>
</dbReference>
<reference evidence="3" key="1">
    <citation type="submission" date="2022-07" db="EMBL/GenBank/DDBJ databases">
        <title>Genome Sequence of Xylaria arbuscula.</title>
        <authorList>
            <person name="Buettner E."/>
        </authorList>
    </citation>
    <scope>NUCLEOTIDE SEQUENCE</scope>
    <source>
        <strain evidence="3">VT107</strain>
    </source>
</reference>
<dbReference type="InterPro" id="IPR054505">
    <property type="entry name" value="Myb_DNA-bind_8"/>
</dbReference>
<gene>
    <name evidence="3" type="ORF">NPX13_g8971</name>
</gene>
<feature type="compositionally biased region" description="Low complexity" evidence="1">
    <location>
        <begin position="139"/>
        <end position="152"/>
    </location>
</feature>